<evidence type="ECO:0000313" key="3">
    <source>
        <dbReference type="EMBL" id="MFC5809973.1"/>
    </source>
</evidence>
<organism evidence="3 4">
    <name type="scientific">Streptomyces heilongjiangensis</name>
    <dbReference type="NCBI Taxonomy" id="945052"/>
    <lineage>
        <taxon>Bacteria</taxon>
        <taxon>Bacillati</taxon>
        <taxon>Actinomycetota</taxon>
        <taxon>Actinomycetes</taxon>
        <taxon>Kitasatosporales</taxon>
        <taxon>Streptomycetaceae</taxon>
        <taxon>Streptomyces</taxon>
    </lineage>
</organism>
<keyword evidence="1" id="KW-0175">Coiled coil</keyword>
<protein>
    <submittedName>
        <fullName evidence="3">Uncharacterized protein</fullName>
    </submittedName>
</protein>
<evidence type="ECO:0000313" key="4">
    <source>
        <dbReference type="Proteomes" id="UP001596112"/>
    </source>
</evidence>
<evidence type="ECO:0000256" key="2">
    <source>
        <dbReference type="SAM" id="MobiDB-lite"/>
    </source>
</evidence>
<dbReference type="EMBL" id="JBHSNZ010000014">
    <property type="protein sequence ID" value="MFC5809973.1"/>
    <property type="molecule type" value="Genomic_DNA"/>
</dbReference>
<name>A0ABW1BB83_9ACTN</name>
<reference evidence="4" key="1">
    <citation type="journal article" date="2019" name="Int. J. Syst. Evol. Microbiol.">
        <title>The Global Catalogue of Microorganisms (GCM) 10K type strain sequencing project: providing services to taxonomists for standard genome sequencing and annotation.</title>
        <authorList>
            <consortium name="The Broad Institute Genomics Platform"/>
            <consortium name="The Broad Institute Genome Sequencing Center for Infectious Disease"/>
            <person name="Wu L."/>
            <person name="Ma J."/>
        </authorList>
    </citation>
    <scope>NUCLEOTIDE SEQUENCE [LARGE SCALE GENOMIC DNA]</scope>
    <source>
        <strain evidence="4">JCM 9918</strain>
    </source>
</reference>
<accession>A0ABW1BB83</accession>
<dbReference type="Proteomes" id="UP001596112">
    <property type="component" value="Unassembled WGS sequence"/>
</dbReference>
<dbReference type="RefSeq" id="WP_272168450.1">
    <property type="nucleotide sequence ID" value="NZ_JAQOSL010000003.1"/>
</dbReference>
<feature type="region of interest" description="Disordered" evidence="2">
    <location>
        <begin position="178"/>
        <end position="206"/>
    </location>
</feature>
<proteinExistence type="predicted"/>
<gene>
    <name evidence="3" type="ORF">ACFQGO_21110</name>
</gene>
<comment type="caution">
    <text evidence="3">The sequence shown here is derived from an EMBL/GenBank/DDBJ whole genome shotgun (WGS) entry which is preliminary data.</text>
</comment>
<keyword evidence="4" id="KW-1185">Reference proteome</keyword>
<evidence type="ECO:0000256" key="1">
    <source>
        <dbReference type="SAM" id="Coils"/>
    </source>
</evidence>
<feature type="coiled-coil region" evidence="1">
    <location>
        <begin position="1065"/>
        <end position="1092"/>
    </location>
</feature>
<sequence length="1121" mass="122405">MTTTPGSRAVIYVPCDTFLVHVSAGFGDVLSPIEMTALRLIDGLDRDRDGKPGITSVDELVELLGLGHRVTLELLHDVWRKGYVRLDFARGGVLVSEEVRTRIAEKTLHELPGAETLDYACEVMIDRLTGLVQPRRGTLAPGSGRLAMEPVLDDTTLAQVPRAELIPALERDLRRRYTERDENGPDAGAGAFQGRHGTGRPPRVLSYRTPTDEAQITERRWLPLDVLVHEDPDTGRLQIVVADRTYPASRHQLAGERLTQLATDNASTPFVRALRDLAGQDLVDPPPLERLLVRLRERADRAVSALAADRSARHLELCDEARTVCAALDNRTASEVRAVTVTAEEHEERIAELVGACRAQLVIAAPKITVAGWRRWEPALRRALDARVTVVLLWGEQPTAQLPEPVHNALVSLVRRYGSGRLVYPQVAPCPEANVVIRDDQAALITSRDIMGYAARQALGLLLTAPEDDSHCTVFGQLLSWSAGTVPTARMSRLLRTTGDAFGTGQPALPEALGFPEAPPEEANAPEAAVRAWSDGWVAYARAQAETAEGRELPAARVMDTDAHVDLLWRALRSAARRLVISSDRPPSVDDRFMTLLTRRLREGVWVTLGLAVPPGQEPAELVRLAAEYPGRLRLVPARGRVLVHDDEVLVGGRDLLGEGGRGARRGRPRPAPGIVLTGAGAAAALAAAVGEPPEVAAFVRRQEKAAAETSGTNPNVVYARQRIVTNWRPGAEGAALLRTELGRSEDSWAVLEDLDRTGDPEVVTAAAACCLLHHTAAAPPETSARWRLRLVRLCWEEGDYTRAALLRRSVADQAARPRLPLAAVAASRGGRRLGTHLLEVVADTDLDPDEQTALLLIAVEEVLRTRDGLPLDALDVVTELSTVLGEPWNDVGDALRRCHRELYGLPAGPQIRRALSDEQHQEERDAQWQALEQALLVADRPPLSTKPAIRTHHVLFRDDRLFGRIRALVAGRDTEGLSALLARETGAGRRHGDGRAVAADLVDDTWRGVSQPRTELLHSAPRENYLSKLGEVLDLAWRVATAEAGPEPSGDPRSSGPRDPVDVVRELGRVMADLRDRMEAAVERLAEPERRLCHSVLDGLADLYRLGAAHRLTVGEGRQH</sequence>